<keyword evidence="6" id="KW-1185">Reference proteome</keyword>
<reference evidence="5" key="1">
    <citation type="journal article" date="2014" name="Int. J. Syst. Evol. Microbiol.">
        <title>Complete genome sequence of Corynebacterium casei LMG S-19264T (=DSM 44701T), isolated from a smear-ripened cheese.</title>
        <authorList>
            <consortium name="US DOE Joint Genome Institute (JGI-PGF)"/>
            <person name="Walter F."/>
            <person name="Albersmeier A."/>
            <person name="Kalinowski J."/>
            <person name="Ruckert C."/>
        </authorList>
    </citation>
    <scope>NUCLEOTIDE SEQUENCE</scope>
    <source>
        <strain evidence="5">NBRC 103034</strain>
    </source>
</reference>
<name>A0AA37W455_9GAMM</name>
<evidence type="ECO:0000256" key="2">
    <source>
        <dbReference type="ARBA" id="ARBA00022801"/>
    </source>
</evidence>
<keyword evidence="2" id="KW-0378">Hydrolase</keyword>
<evidence type="ECO:0000259" key="4">
    <source>
        <dbReference type="SMART" id="SM00479"/>
    </source>
</evidence>
<accession>A0AA37W455</accession>
<reference evidence="5" key="2">
    <citation type="submission" date="2023-01" db="EMBL/GenBank/DDBJ databases">
        <title>Draft genome sequence of Pseudoalteromonas tetraodonis strain NBRC 103034.</title>
        <authorList>
            <person name="Sun Q."/>
            <person name="Mori K."/>
        </authorList>
    </citation>
    <scope>NUCLEOTIDE SEQUENCE</scope>
    <source>
        <strain evidence="5">NBRC 103034</strain>
    </source>
</reference>
<dbReference type="InterPro" id="IPR013520">
    <property type="entry name" value="Ribonucl_H"/>
</dbReference>
<gene>
    <name evidence="5" type="ORF">GCM10007914_15270</name>
</gene>
<dbReference type="Proteomes" id="UP001161408">
    <property type="component" value="Unassembled WGS sequence"/>
</dbReference>
<dbReference type="CDD" id="cd06133">
    <property type="entry name" value="ERI-1_3'hExo_like"/>
    <property type="match status" value="1"/>
</dbReference>
<dbReference type="InterPro" id="IPR036397">
    <property type="entry name" value="RNaseH_sf"/>
</dbReference>
<dbReference type="Pfam" id="PF00929">
    <property type="entry name" value="RNase_T"/>
    <property type="match status" value="1"/>
</dbReference>
<proteinExistence type="predicted"/>
<evidence type="ECO:0000313" key="6">
    <source>
        <dbReference type="Proteomes" id="UP001161408"/>
    </source>
</evidence>
<evidence type="ECO:0000256" key="3">
    <source>
        <dbReference type="ARBA" id="ARBA00022839"/>
    </source>
</evidence>
<dbReference type="PANTHER" id="PTHR23044">
    <property type="entry name" value="3'-5' EXONUCLEASE ERI1-RELATED"/>
    <property type="match status" value="1"/>
</dbReference>
<dbReference type="GO" id="GO:0000175">
    <property type="term" value="F:3'-5'-RNA exonuclease activity"/>
    <property type="evidence" value="ECO:0007669"/>
    <property type="project" value="InterPro"/>
</dbReference>
<sequence length="190" mass="21735">MDLNSLKKNYLVLDLEATCCDDDSFPTSEMEMIEIGALMVCGESLKPVGEFNIFIKPVRHPQLTEFCTKLTTIHQSDLDGAPTYKEAIAKFKAWMLQFDNFLWGSWGQYDQNQIWQDCNYHNEPYPIPAPHLNLKKQFSKAQKVRKHQGMAGALQLAGIPLEGRHHRGIDDARNIARLLPFVLGRKFISQ</sequence>
<dbReference type="AlphaFoldDB" id="A0AA37W455"/>
<dbReference type="GO" id="GO:0006259">
    <property type="term" value="P:DNA metabolic process"/>
    <property type="evidence" value="ECO:0007669"/>
    <property type="project" value="UniProtKB-ARBA"/>
</dbReference>
<keyword evidence="1" id="KW-0540">Nuclease</keyword>
<dbReference type="Gene3D" id="3.30.420.10">
    <property type="entry name" value="Ribonuclease H-like superfamily/Ribonuclease H"/>
    <property type="match status" value="1"/>
</dbReference>
<evidence type="ECO:0000256" key="1">
    <source>
        <dbReference type="ARBA" id="ARBA00022722"/>
    </source>
</evidence>
<comment type="caution">
    <text evidence="5">The sequence shown here is derived from an EMBL/GenBank/DDBJ whole genome shotgun (WGS) entry which is preliminary data.</text>
</comment>
<dbReference type="InterPro" id="IPR012337">
    <property type="entry name" value="RNaseH-like_sf"/>
</dbReference>
<dbReference type="RefSeq" id="WP_096038883.1">
    <property type="nucleotide sequence ID" value="NZ_BJXY01000034.1"/>
</dbReference>
<dbReference type="PANTHER" id="PTHR23044:SF61">
    <property type="entry name" value="3'-5' EXORIBONUCLEASE 1-RELATED"/>
    <property type="match status" value="1"/>
</dbReference>
<dbReference type="SMART" id="SM00479">
    <property type="entry name" value="EXOIII"/>
    <property type="match status" value="1"/>
</dbReference>
<dbReference type="EMBL" id="BSNE01000011">
    <property type="protein sequence ID" value="GLQ02646.1"/>
    <property type="molecule type" value="Genomic_DNA"/>
</dbReference>
<dbReference type="SUPFAM" id="SSF53098">
    <property type="entry name" value="Ribonuclease H-like"/>
    <property type="match status" value="1"/>
</dbReference>
<evidence type="ECO:0000313" key="5">
    <source>
        <dbReference type="EMBL" id="GLQ02646.1"/>
    </source>
</evidence>
<keyword evidence="3" id="KW-0269">Exonuclease</keyword>
<feature type="domain" description="Exonuclease" evidence="4">
    <location>
        <begin position="9"/>
        <end position="188"/>
    </location>
</feature>
<protein>
    <recommendedName>
        <fullName evidence="4">Exonuclease domain-containing protein</fullName>
    </recommendedName>
</protein>
<dbReference type="GO" id="GO:0003676">
    <property type="term" value="F:nucleic acid binding"/>
    <property type="evidence" value="ECO:0007669"/>
    <property type="project" value="InterPro"/>
</dbReference>
<dbReference type="InterPro" id="IPR051274">
    <property type="entry name" value="3-5_Exoribonuclease"/>
</dbReference>
<dbReference type="InterPro" id="IPR047201">
    <property type="entry name" value="ERI-1_3'hExo-like"/>
</dbReference>
<organism evidence="5 6">
    <name type="scientific">Pseudoalteromonas tetraodonis GFC</name>
    <dbReference type="NCBI Taxonomy" id="1315271"/>
    <lineage>
        <taxon>Bacteria</taxon>
        <taxon>Pseudomonadati</taxon>
        <taxon>Pseudomonadota</taxon>
        <taxon>Gammaproteobacteria</taxon>
        <taxon>Alteromonadales</taxon>
        <taxon>Pseudoalteromonadaceae</taxon>
        <taxon>Pseudoalteromonas</taxon>
    </lineage>
</organism>